<evidence type="ECO:0000256" key="1">
    <source>
        <dbReference type="SAM" id="Phobius"/>
    </source>
</evidence>
<comment type="caution">
    <text evidence="2">The sequence shown here is derived from an EMBL/GenBank/DDBJ whole genome shotgun (WGS) entry which is preliminary data.</text>
</comment>
<gene>
    <name evidence="2" type="ORF">ACFSM5_00510</name>
</gene>
<evidence type="ECO:0000313" key="3">
    <source>
        <dbReference type="Proteomes" id="UP001597295"/>
    </source>
</evidence>
<dbReference type="Proteomes" id="UP001597295">
    <property type="component" value="Unassembled WGS sequence"/>
</dbReference>
<proteinExistence type="predicted"/>
<evidence type="ECO:0000313" key="2">
    <source>
        <dbReference type="EMBL" id="MFD2261347.1"/>
    </source>
</evidence>
<feature type="transmembrane region" description="Helical" evidence="1">
    <location>
        <begin position="74"/>
        <end position="93"/>
    </location>
</feature>
<dbReference type="EMBL" id="JBHUIP010000001">
    <property type="protein sequence ID" value="MFD2261347.1"/>
    <property type="molecule type" value="Genomic_DNA"/>
</dbReference>
<keyword evidence="1" id="KW-1133">Transmembrane helix</keyword>
<dbReference type="RefSeq" id="WP_379873984.1">
    <property type="nucleotide sequence ID" value="NZ_JBHUIP010000001.1"/>
</dbReference>
<accession>A0ABW5DJS5</accession>
<feature type="transmembrane region" description="Helical" evidence="1">
    <location>
        <begin position="105"/>
        <end position="126"/>
    </location>
</feature>
<sequence>MTDRTFETSAAGVASAASAARQHPLAMPLALAGVFVFASLTMRELIPDWLAMIVALHAAAVGAARRREVATGNMIWGVFVLQALALLWLALSLRQGLEWPEVELAIFSTTAIATLAFAGWLIVRVVRKLGV</sequence>
<organism evidence="2 3">
    <name type="scientific">Lacibacterium aquatile</name>
    <dbReference type="NCBI Taxonomy" id="1168082"/>
    <lineage>
        <taxon>Bacteria</taxon>
        <taxon>Pseudomonadati</taxon>
        <taxon>Pseudomonadota</taxon>
        <taxon>Alphaproteobacteria</taxon>
        <taxon>Rhodospirillales</taxon>
        <taxon>Rhodospirillaceae</taxon>
    </lineage>
</organism>
<feature type="transmembrane region" description="Helical" evidence="1">
    <location>
        <begin position="49"/>
        <end position="65"/>
    </location>
</feature>
<reference evidence="3" key="1">
    <citation type="journal article" date="2019" name="Int. J. Syst. Evol. Microbiol.">
        <title>The Global Catalogue of Microorganisms (GCM) 10K type strain sequencing project: providing services to taxonomists for standard genome sequencing and annotation.</title>
        <authorList>
            <consortium name="The Broad Institute Genomics Platform"/>
            <consortium name="The Broad Institute Genome Sequencing Center for Infectious Disease"/>
            <person name="Wu L."/>
            <person name="Ma J."/>
        </authorList>
    </citation>
    <scope>NUCLEOTIDE SEQUENCE [LARGE SCALE GENOMIC DNA]</scope>
    <source>
        <strain evidence="3">CGMCC 1.19062</strain>
    </source>
</reference>
<protein>
    <submittedName>
        <fullName evidence="2">Uncharacterized protein</fullName>
    </submittedName>
</protein>
<keyword evidence="1" id="KW-0472">Membrane</keyword>
<keyword evidence="3" id="KW-1185">Reference proteome</keyword>
<name>A0ABW5DJS5_9PROT</name>
<keyword evidence="1" id="KW-0812">Transmembrane</keyword>